<name>A0ABQ5SU22_9ACTN</name>
<dbReference type="Gene3D" id="2.60.40.10">
    <property type="entry name" value="Immunoglobulins"/>
    <property type="match status" value="1"/>
</dbReference>
<evidence type="ECO:0000313" key="3">
    <source>
        <dbReference type="EMBL" id="GLJ67675.1"/>
    </source>
</evidence>
<dbReference type="Proteomes" id="UP001142292">
    <property type="component" value="Unassembled WGS sequence"/>
</dbReference>
<feature type="signal peptide" evidence="2">
    <location>
        <begin position="1"/>
        <end position="32"/>
    </location>
</feature>
<feature type="chain" id="PRO_5047086929" description="Fibronectin type-III domain-containing protein" evidence="2">
    <location>
        <begin position="33"/>
        <end position="764"/>
    </location>
</feature>
<dbReference type="InterPro" id="IPR006311">
    <property type="entry name" value="TAT_signal"/>
</dbReference>
<comment type="caution">
    <text evidence="3">The sequence shown here is derived from an EMBL/GenBank/DDBJ whole genome shotgun (WGS) entry which is preliminary data.</text>
</comment>
<evidence type="ECO:0000256" key="1">
    <source>
        <dbReference type="SAM" id="MobiDB-lite"/>
    </source>
</evidence>
<dbReference type="RefSeq" id="WP_189117660.1">
    <property type="nucleotide sequence ID" value="NZ_BMRK01000004.1"/>
</dbReference>
<protein>
    <recommendedName>
        <fullName evidence="5">Fibronectin type-III domain-containing protein</fullName>
    </recommendedName>
</protein>
<dbReference type="InterPro" id="IPR013783">
    <property type="entry name" value="Ig-like_fold"/>
</dbReference>
<feature type="region of interest" description="Disordered" evidence="1">
    <location>
        <begin position="598"/>
        <end position="618"/>
    </location>
</feature>
<keyword evidence="2" id="KW-0732">Signal</keyword>
<evidence type="ECO:0000313" key="4">
    <source>
        <dbReference type="Proteomes" id="UP001142292"/>
    </source>
</evidence>
<keyword evidence="4" id="KW-1185">Reference proteome</keyword>
<organism evidence="3 4">
    <name type="scientific">Nocardioides luteus</name>
    <dbReference type="NCBI Taxonomy" id="1844"/>
    <lineage>
        <taxon>Bacteria</taxon>
        <taxon>Bacillati</taxon>
        <taxon>Actinomycetota</taxon>
        <taxon>Actinomycetes</taxon>
        <taxon>Propionibacteriales</taxon>
        <taxon>Nocardioidaceae</taxon>
        <taxon>Nocardioides</taxon>
    </lineage>
</organism>
<dbReference type="EMBL" id="BSEL01000004">
    <property type="protein sequence ID" value="GLJ67675.1"/>
    <property type="molecule type" value="Genomic_DNA"/>
</dbReference>
<evidence type="ECO:0000256" key="2">
    <source>
        <dbReference type="SAM" id="SignalP"/>
    </source>
</evidence>
<evidence type="ECO:0008006" key="5">
    <source>
        <dbReference type="Google" id="ProtNLM"/>
    </source>
</evidence>
<dbReference type="SUPFAM" id="SSF69322">
    <property type="entry name" value="Tricorn protease domain 2"/>
    <property type="match status" value="1"/>
</dbReference>
<reference evidence="3" key="2">
    <citation type="submission" date="2023-01" db="EMBL/GenBank/DDBJ databases">
        <authorList>
            <person name="Sun Q."/>
            <person name="Evtushenko L."/>
        </authorList>
    </citation>
    <scope>NUCLEOTIDE SEQUENCE</scope>
    <source>
        <strain evidence="3">VKM Ac-1246</strain>
    </source>
</reference>
<sequence length="764" mass="79894">MTQIHRWRLLAAGAAAAVLGGSGLVMSGGATADTAPIDPALPETVSADVLPTVQINGVAWKQVIVGDTVYVGGNFSSARPAGAAAGTSETPRANMLAYRLSTGELISGFAPQFNGQVKDMALSPDKKLLYVAGSFTQVDGVNRYRGAAIDLATGAVTTFRPIFNSATYAVAATADAVFFGGAFTSADNTARTKVAAVRPNDTGTQLLPMNPTVSNGSVQDLVVSPDGADIVIGGNFTKVNGSGNPGYGLARIKVATGASMALPVNSEVRNAGNEAAVLALETDGTSFYGSGYHFGSGGNVEGSFKADWANGRLTWLEDCHGDTYAVWPTDSVVYQASHKHYCGNSGGFPETNPRSFQHSTAVTQDVRGTNTRDIYGYPDHPGTPRPEFLEWYPKWTPGTFTGSNQAPWTVTATDDYVVYGGEFLKVNGVAQQGLVRFAVKDVAPNKVGPAKSGSQFKLTATSPADGQVKLTWPGNADMDNATVTYKVYRGSIDAEPIHTKAVTAAFWKQANQTFTDTSAPKGTSQRYRVAAEDAFGNRALTDWITVEVRGVPDAPEEGVVAEDTFERAESSGWGTADVGGTWARTGVAGSFSVSDGRGWHAVTPGGTTESRLEDPSERDVDATVSVAASRLPDAGYVWGILGARVSGSNHYASRLRFNPDGTVGVHLVRSGTPVVGANAVAGLSVAPGERLKVRLQVTGTSPTTVRTKVWPAGSAEPSGWTYELSDSTAANQVAGGVMLRGYGASTIGSTPVRLSWDDLSVMEP</sequence>
<gene>
    <name evidence="3" type="ORF">GCM10017579_17110</name>
</gene>
<reference evidence="3" key="1">
    <citation type="journal article" date="2014" name="Int. J. Syst. Evol. Microbiol.">
        <title>Complete genome of a new Firmicutes species belonging to the dominant human colonic microbiota ('Ruminococcus bicirculans') reveals two chromosomes and a selective capacity to utilize plant glucans.</title>
        <authorList>
            <consortium name="NISC Comparative Sequencing Program"/>
            <person name="Wegmann U."/>
            <person name="Louis P."/>
            <person name="Goesmann A."/>
            <person name="Henrissat B."/>
            <person name="Duncan S.H."/>
            <person name="Flint H.J."/>
        </authorList>
    </citation>
    <scope>NUCLEOTIDE SEQUENCE</scope>
    <source>
        <strain evidence="3">VKM Ac-1246</strain>
    </source>
</reference>
<accession>A0ABQ5SU22</accession>
<dbReference type="PROSITE" id="PS51318">
    <property type="entry name" value="TAT"/>
    <property type="match status" value="1"/>
</dbReference>
<proteinExistence type="predicted"/>